<comment type="caution">
    <text evidence="1">The sequence shown here is derived from an EMBL/GenBank/DDBJ whole genome shotgun (WGS) entry which is preliminary data.</text>
</comment>
<dbReference type="EMBL" id="JBCEZU010000089">
    <property type="protein sequence ID" value="KAK9531067.1"/>
    <property type="molecule type" value="Genomic_DNA"/>
</dbReference>
<keyword evidence="2" id="KW-1185">Reference proteome</keyword>
<proteinExistence type="predicted"/>
<gene>
    <name evidence="1" type="ORF">VZT92_010518</name>
</gene>
<evidence type="ECO:0000313" key="2">
    <source>
        <dbReference type="Proteomes" id="UP001488805"/>
    </source>
</evidence>
<organism evidence="1 2">
    <name type="scientific">Zoarces viviparus</name>
    <name type="common">Viviparous eelpout</name>
    <name type="synonym">Blennius viviparus</name>
    <dbReference type="NCBI Taxonomy" id="48416"/>
    <lineage>
        <taxon>Eukaryota</taxon>
        <taxon>Metazoa</taxon>
        <taxon>Chordata</taxon>
        <taxon>Craniata</taxon>
        <taxon>Vertebrata</taxon>
        <taxon>Euteleostomi</taxon>
        <taxon>Actinopterygii</taxon>
        <taxon>Neopterygii</taxon>
        <taxon>Teleostei</taxon>
        <taxon>Neoteleostei</taxon>
        <taxon>Acanthomorphata</taxon>
        <taxon>Eupercaria</taxon>
        <taxon>Perciformes</taxon>
        <taxon>Cottioidei</taxon>
        <taxon>Zoarcales</taxon>
        <taxon>Zoarcidae</taxon>
        <taxon>Zoarcinae</taxon>
        <taxon>Zoarces</taxon>
    </lineage>
</organism>
<accession>A0AAW1F918</accession>
<evidence type="ECO:0000313" key="1">
    <source>
        <dbReference type="EMBL" id="KAK9531067.1"/>
    </source>
</evidence>
<reference evidence="1 2" key="1">
    <citation type="journal article" date="2024" name="Genome Biol. Evol.">
        <title>Chromosome-level genome assembly of the viviparous eelpout Zoarces viviparus.</title>
        <authorList>
            <person name="Fuhrmann N."/>
            <person name="Brasseur M.V."/>
            <person name="Bakowski C.E."/>
            <person name="Podsiadlowski L."/>
            <person name="Prost S."/>
            <person name="Krehenwinkel H."/>
            <person name="Mayer C."/>
        </authorList>
    </citation>
    <scope>NUCLEOTIDE SEQUENCE [LARGE SCALE GENOMIC DNA]</scope>
    <source>
        <strain evidence="1">NO-MEL_2022_Ind0_liver</strain>
    </source>
</reference>
<dbReference type="AlphaFoldDB" id="A0AAW1F918"/>
<name>A0AAW1F918_ZOAVI</name>
<sequence>MAEHGRTLIWLSRHQAIKAEPLSGIECALLCKDEASHPQRHWKRMDLIFTARLGAGCGDVSRHSSVAEWRGEYALYSYVKVYLQLLFVVRLFMELSEEH</sequence>
<dbReference type="Proteomes" id="UP001488805">
    <property type="component" value="Unassembled WGS sequence"/>
</dbReference>
<protein>
    <submittedName>
        <fullName evidence="1">Uncharacterized protein</fullName>
    </submittedName>
</protein>